<dbReference type="PROSITE" id="PS50995">
    <property type="entry name" value="HTH_MARR_2"/>
    <property type="match status" value="1"/>
</dbReference>
<reference evidence="3 5" key="2">
    <citation type="submission" date="2024-01" db="EMBL/GenBank/DDBJ databases">
        <title>Genomic analysis and antimicrobial resistance profiles of Trueperella pyogenes isolated from domestic and wild animals.</title>
        <authorList>
            <person name="Magossi G."/>
            <person name="Gzyl K.E."/>
            <person name="Holman D.B."/>
            <person name="Amat S."/>
        </authorList>
    </citation>
    <scope>NUCLEOTIDE SEQUENCE [LARGE SCALE GENOMIC DNA]</scope>
    <source>
        <strain evidence="3 5">1494</strain>
    </source>
</reference>
<organism evidence="2 4">
    <name type="scientific">Trueperella pyogenes</name>
    <dbReference type="NCBI Taxonomy" id="1661"/>
    <lineage>
        <taxon>Bacteria</taxon>
        <taxon>Bacillati</taxon>
        <taxon>Actinomycetota</taxon>
        <taxon>Actinomycetes</taxon>
        <taxon>Actinomycetales</taxon>
        <taxon>Actinomycetaceae</taxon>
        <taxon>Trueperella</taxon>
    </lineage>
</organism>
<dbReference type="KEGG" id="tpy:CQ11_09875"/>
<accession>X4REN0</accession>
<name>X4REN0_9ACTO</name>
<dbReference type="STRING" id="1661.CQ11_09875"/>
<dbReference type="Proteomes" id="UP000275951">
    <property type="component" value="Chromosome"/>
</dbReference>
<sequence length="153" mass="17558">MVNWLNHSEQVAWRAFLTGQARILEAINQDMVNDSGLTLNEYEVLVRLSESPDRMLRMSTLADNLVHSRSRLTHTVKRLEEIGYVCRTRCPQDRRGIICQLTDKGYAKLEKAAPMHVESVRRNMVSRFTTEEFLALGELFTRITGPIEVPVAQ</sequence>
<dbReference type="OrthoDB" id="8635520at2"/>
<dbReference type="PANTHER" id="PTHR33164:SF99">
    <property type="entry name" value="MARR FAMILY REGULATORY PROTEIN"/>
    <property type="match status" value="1"/>
</dbReference>
<dbReference type="GeneID" id="97530695"/>
<dbReference type="InterPro" id="IPR036390">
    <property type="entry name" value="WH_DNA-bd_sf"/>
</dbReference>
<dbReference type="SMART" id="SM00347">
    <property type="entry name" value="HTH_MARR"/>
    <property type="match status" value="1"/>
</dbReference>
<dbReference type="RefSeq" id="WP_024964528.1">
    <property type="nucleotide sequence ID" value="NZ_CP007519.1"/>
</dbReference>
<feature type="domain" description="HTH marR-type" evidence="1">
    <location>
        <begin position="1"/>
        <end position="145"/>
    </location>
</feature>
<dbReference type="PRINTS" id="PR00598">
    <property type="entry name" value="HTHMARR"/>
</dbReference>
<dbReference type="SUPFAM" id="SSF46785">
    <property type="entry name" value="Winged helix' DNA-binding domain"/>
    <property type="match status" value="1"/>
</dbReference>
<dbReference type="EMBL" id="CP033905">
    <property type="protein sequence ID" value="AZR07507.1"/>
    <property type="molecule type" value="Genomic_DNA"/>
</dbReference>
<dbReference type="InterPro" id="IPR036388">
    <property type="entry name" value="WH-like_DNA-bd_sf"/>
</dbReference>
<dbReference type="Proteomes" id="UP001555100">
    <property type="component" value="Unassembled WGS sequence"/>
</dbReference>
<dbReference type="InterPro" id="IPR039422">
    <property type="entry name" value="MarR/SlyA-like"/>
</dbReference>
<dbReference type="Gene3D" id="1.10.10.10">
    <property type="entry name" value="Winged helix-like DNA-binding domain superfamily/Winged helix DNA-binding domain"/>
    <property type="match status" value="1"/>
</dbReference>
<evidence type="ECO:0000313" key="5">
    <source>
        <dbReference type="Proteomes" id="UP001555100"/>
    </source>
</evidence>
<dbReference type="GO" id="GO:0003700">
    <property type="term" value="F:DNA-binding transcription factor activity"/>
    <property type="evidence" value="ECO:0007669"/>
    <property type="project" value="InterPro"/>
</dbReference>
<evidence type="ECO:0000313" key="4">
    <source>
        <dbReference type="Proteomes" id="UP000275951"/>
    </source>
</evidence>
<dbReference type="EMBL" id="JBAGNM010000004">
    <property type="protein sequence ID" value="MEW6954516.1"/>
    <property type="molecule type" value="Genomic_DNA"/>
</dbReference>
<dbReference type="GO" id="GO:0006950">
    <property type="term" value="P:response to stress"/>
    <property type="evidence" value="ECO:0007669"/>
    <property type="project" value="TreeGrafter"/>
</dbReference>
<gene>
    <name evidence="2" type="ORF">EBQ10_09580</name>
    <name evidence="3" type="ORF">V3M73_05700</name>
</gene>
<dbReference type="Pfam" id="PF01047">
    <property type="entry name" value="MarR"/>
    <property type="match status" value="1"/>
</dbReference>
<reference evidence="2 4" key="1">
    <citation type="submission" date="2018-11" db="EMBL/GenBank/DDBJ databases">
        <title>Multidrug-resistant genes are associated with an 42-kb island TGI1 carrying a complex class 1 integron in a Trueperella pyogenes.</title>
        <authorList>
            <person name="Dong W."/>
        </authorList>
    </citation>
    <scope>NUCLEOTIDE SEQUENCE [LARGE SCALE GENOMIC DNA]</scope>
    <source>
        <strain evidence="2 4">TP4</strain>
    </source>
</reference>
<dbReference type="PANTHER" id="PTHR33164">
    <property type="entry name" value="TRANSCRIPTIONAL REGULATOR, MARR FAMILY"/>
    <property type="match status" value="1"/>
</dbReference>
<dbReference type="InterPro" id="IPR000835">
    <property type="entry name" value="HTH_MarR-typ"/>
</dbReference>
<evidence type="ECO:0000313" key="2">
    <source>
        <dbReference type="EMBL" id="AZR07507.1"/>
    </source>
</evidence>
<dbReference type="AlphaFoldDB" id="X4REN0"/>
<proteinExistence type="predicted"/>
<keyword evidence="5" id="KW-1185">Reference proteome</keyword>
<protein>
    <submittedName>
        <fullName evidence="2">MarR family transcriptional regulator</fullName>
    </submittedName>
</protein>
<evidence type="ECO:0000313" key="3">
    <source>
        <dbReference type="EMBL" id="MEW6954516.1"/>
    </source>
</evidence>
<evidence type="ECO:0000259" key="1">
    <source>
        <dbReference type="PROSITE" id="PS50995"/>
    </source>
</evidence>